<dbReference type="EMBL" id="CP034207">
    <property type="protein sequence ID" value="QBZ60227.1"/>
    <property type="molecule type" value="Genomic_DNA"/>
</dbReference>
<dbReference type="Proteomes" id="UP000294847">
    <property type="component" value="Chromosome 4"/>
</dbReference>
<evidence type="ECO:0000313" key="2">
    <source>
        <dbReference type="EMBL" id="QBZ60227.1"/>
    </source>
</evidence>
<evidence type="ECO:0000256" key="1">
    <source>
        <dbReference type="SAM" id="MobiDB-lite"/>
    </source>
</evidence>
<gene>
    <name evidence="2" type="ORF">PoMZ_07165</name>
</gene>
<reference evidence="2 3" key="1">
    <citation type="journal article" date="2019" name="Mol. Biol. Evol.">
        <title>Blast fungal genomes show frequent chromosomal changes, gene gains and losses, and effector gene turnover.</title>
        <authorList>
            <person name="Gomez Luciano L.B."/>
            <person name="Jason Tsai I."/>
            <person name="Chuma I."/>
            <person name="Tosa Y."/>
            <person name="Chen Y.H."/>
            <person name="Li J.Y."/>
            <person name="Li M.Y."/>
            <person name="Jade Lu M.Y."/>
            <person name="Nakayashiki H."/>
            <person name="Li W.H."/>
        </authorList>
    </citation>
    <scope>NUCLEOTIDE SEQUENCE [LARGE SCALE GENOMIC DNA]</scope>
    <source>
        <strain evidence="2">MZ5-1-6</strain>
    </source>
</reference>
<name>A0A4P7NEF7_PYROR</name>
<feature type="region of interest" description="Disordered" evidence="1">
    <location>
        <begin position="13"/>
        <end position="70"/>
    </location>
</feature>
<evidence type="ECO:0000313" key="3">
    <source>
        <dbReference type="Proteomes" id="UP000294847"/>
    </source>
</evidence>
<proteinExistence type="predicted"/>
<protein>
    <submittedName>
        <fullName evidence="2">Uncharacterized protein</fullName>
    </submittedName>
</protein>
<accession>A0A4P7NEF7</accession>
<dbReference type="AlphaFoldDB" id="A0A4P7NEF7"/>
<organism evidence="2 3">
    <name type="scientific">Pyricularia oryzae</name>
    <name type="common">Rice blast fungus</name>
    <name type="synonym">Magnaporthe oryzae</name>
    <dbReference type="NCBI Taxonomy" id="318829"/>
    <lineage>
        <taxon>Eukaryota</taxon>
        <taxon>Fungi</taxon>
        <taxon>Dikarya</taxon>
        <taxon>Ascomycota</taxon>
        <taxon>Pezizomycotina</taxon>
        <taxon>Sordariomycetes</taxon>
        <taxon>Sordariomycetidae</taxon>
        <taxon>Magnaporthales</taxon>
        <taxon>Pyriculariaceae</taxon>
        <taxon>Pyricularia</taxon>
    </lineage>
</organism>
<sequence>MYRRVKHVPVVGVLGRSKGHQGGQPQPVLAGGDGGAVGQPAEPPKRLAVGADGGPRHEADGQADGVAGVHGGGVEAALPAGLGVGRHAAHVLVLPHDGGVRPVALRVGRLEHVPAQLGRRELQPDVGLGEVLRGARREREGGVGLGGQRGGAPRRGDVGRVDEHGPHAAVQVRGQPHVGHREHLAGGGLDVDGAAVQGQHAGVEPGRRGKVELGGPRLARLQREGLGQRDLGRHVARALGHDLLVPGHAGRAEDGRVRVEGLHAGEGRRLEGVGDGGGAAVGHVDLVVALKVVRVVEGEAGEREGAGVVEHLGRVDEPRADLVDGGQRRKVPAALGAVVPGHGLARRDEAHGQLLGEAGAVGRPAAVFADVQRSDAGDVGAAHRGAGLRGVAALEKGGKDLPTGRRDVGLDGQLVGGADAGEGAGHAAVRVGDAGHAVAQGQVEVGQHATAAADGLDDALAVLPGDHGDVADAAGVVGPRDDEGLLVVVKHYVPGAPGLEVPLLDRKGAGAAAGEHHHAGEVHGVVGERVAGLVGHAGVEADGVEWPVDHLGWRPRLAGPVRHLLAALRGIVAILERGYEPRAGNHITLHRCHRDDVDARGSTAGSKRARLAIVASRDGDDDAALHETGCHEGPGVAADGRRDDVGAVLVRAQKRFDQCVLVRTLVLPKDLVRQQRGLGRDTSNQFILAGDDTSNMRAVALVVHGVIVGLLLHKRPVCISNQVVAADDLVPGPKGTPQSRVRIIDTAVHHGDLDALAQDAPGVQLVDARHVVHRDLAHALVAVLPAELDARLRAAADQHLGHHGVEHDALAVPGLADAAQGAQAVDVVLVRLDHGPAKDVRVEHLEHLDVARGLGGQRREVRALLELDDEALGRRLVVLPRRRDQLLLGVDAVVGIRGLEVSGLGELWKLWELWESRRWRQW</sequence>